<dbReference type="Proteomes" id="UP001595816">
    <property type="component" value="Unassembled WGS sequence"/>
</dbReference>
<feature type="domain" description="HTH marR-type" evidence="4">
    <location>
        <begin position="11"/>
        <end position="141"/>
    </location>
</feature>
<evidence type="ECO:0000256" key="1">
    <source>
        <dbReference type="ARBA" id="ARBA00023015"/>
    </source>
</evidence>
<dbReference type="PRINTS" id="PR00598">
    <property type="entry name" value="HTHMARR"/>
</dbReference>
<name>A0ABV8LU31_9ACTN</name>
<dbReference type="InterPro" id="IPR039422">
    <property type="entry name" value="MarR/SlyA-like"/>
</dbReference>
<dbReference type="InterPro" id="IPR000835">
    <property type="entry name" value="HTH_MarR-typ"/>
</dbReference>
<dbReference type="SMART" id="SM00347">
    <property type="entry name" value="HTH_MARR"/>
    <property type="match status" value="1"/>
</dbReference>
<sequence>MSDQRELETIEMEVALLMRRAEATRRAGEQAPHRALDRAAYLLLRRLAEHGPAQINALAEALGLDGSTVTRQVSALERDGLVERSKGPQDGRVILVSPTPAGLARVESVRQARVALYEQILANWDDADRTALSRLLARLNHDMDAVIRART</sequence>
<gene>
    <name evidence="5" type="ORF">ACFOZ4_28305</name>
</gene>
<dbReference type="Gene3D" id="1.10.10.10">
    <property type="entry name" value="Winged helix-like DNA-binding domain superfamily/Winged helix DNA-binding domain"/>
    <property type="match status" value="1"/>
</dbReference>
<comment type="caution">
    <text evidence="5">The sequence shown here is derived from an EMBL/GenBank/DDBJ whole genome shotgun (WGS) entry which is preliminary data.</text>
</comment>
<organism evidence="5 6">
    <name type="scientific">Hamadaea flava</name>
    <dbReference type="NCBI Taxonomy" id="1742688"/>
    <lineage>
        <taxon>Bacteria</taxon>
        <taxon>Bacillati</taxon>
        <taxon>Actinomycetota</taxon>
        <taxon>Actinomycetes</taxon>
        <taxon>Micromonosporales</taxon>
        <taxon>Micromonosporaceae</taxon>
        <taxon>Hamadaea</taxon>
    </lineage>
</organism>
<dbReference type="SUPFAM" id="SSF46785">
    <property type="entry name" value="Winged helix' DNA-binding domain"/>
    <property type="match status" value="1"/>
</dbReference>
<keyword evidence="3" id="KW-0804">Transcription</keyword>
<protein>
    <submittedName>
        <fullName evidence="5">MarR family winged helix-turn-helix transcriptional regulator</fullName>
    </submittedName>
</protein>
<evidence type="ECO:0000259" key="4">
    <source>
        <dbReference type="PROSITE" id="PS50995"/>
    </source>
</evidence>
<reference evidence="6" key="1">
    <citation type="journal article" date="2019" name="Int. J. Syst. Evol. Microbiol.">
        <title>The Global Catalogue of Microorganisms (GCM) 10K type strain sequencing project: providing services to taxonomists for standard genome sequencing and annotation.</title>
        <authorList>
            <consortium name="The Broad Institute Genomics Platform"/>
            <consortium name="The Broad Institute Genome Sequencing Center for Infectious Disease"/>
            <person name="Wu L."/>
            <person name="Ma J."/>
        </authorList>
    </citation>
    <scope>NUCLEOTIDE SEQUENCE [LARGE SCALE GENOMIC DNA]</scope>
    <source>
        <strain evidence="6">CGMCC 4.7289</strain>
    </source>
</reference>
<dbReference type="InterPro" id="IPR023187">
    <property type="entry name" value="Tscrpt_reg_MarR-type_CS"/>
</dbReference>
<dbReference type="InterPro" id="IPR036388">
    <property type="entry name" value="WH-like_DNA-bd_sf"/>
</dbReference>
<accession>A0ABV8LU31</accession>
<dbReference type="PROSITE" id="PS50995">
    <property type="entry name" value="HTH_MARR_2"/>
    <property type="match status" value="1"/>
</dbReference>
<keyword evidence="1" id="KW-0805">Transcription regulation</keyword>
<dbReference type="Pfam" id="PF01047">
    <property type="entry name" value="MarR"/>
    <property type="match status" value="1"/>
</dbReference>
<dbReference type="PANTHER" id="PTHR33164">
    <property type="entry name" value="TRANSCRIPTIONAL REGULATOR, MARR FAMILY"/>
    <property type="match status" value="1"/>
</dbReference>
<evidence type="ECO:0000256" key="2">
    <source>
        <dbReference type="ARBA" id="ARBA00023125"/>
    </source>
</evidence>
<evidence type="ECO:0000313" key="6">
    <source>
        <dbReference type="Proteomes" id="UP001595816"/>
    </source>
</evidence>
<proteinExistence type="predicted"/>
<evidence type="ECO:0000313" key="5">
    <source>
        <dbReference type="EMBL" id="MFC4134531.1"/>
    </source>
</evidence>
<dbReference type="PANTHER" id="PTHR33164:SF57">
    <property type="entry name" value="MARR-FAMILY TRANSCRIPTIONAL REGULATOR"/>
    <property type="match status" value="1"/>
</dbReference>
<keyword evidence="6" id="KW-1185">Reference proteome</keyword>
<dbReference type="InterPro" id="IPR036390">
    <property type="entry name" value="WH_DNA-bd_sf"/>
</dbReference>
<dbReference type="EMBL" id="JBHSAY010000015">
    <property type="protein sequence ID" value="MFC4134531.1"/>
    <property type="molecule type" value="Genomic_DNA"/>
</dbReference>
<keyword evidence="2" id="KW-0238">DNA-binding</keyword>
<evidence type="ECO:0000256" key="3">
    <source>
        <dbReference type="ARBA" id="ARBA00023163"/>
    </source>
</evidence>
<dbReference type="PROSITE" id="PS01117">
    <property type="entry name" value="HTH_MARR_1"/>
    <property type="match status" value="1"/>
</dbReference>
<dbReference type="RefSeq" id="WP_253761320.1">
    <property type="nucleotide sequence ID" value="NZ_JAMZDZ010000001.1"/>
</dbReference>